<dbReference type="AlphaFoldDB" id="A0A1I8G2F4"/>
<dbReference type="OrthoDB" id="10017242at2759"/>
<dbReference type="Proteomes" id="UP000095280">
    <property type="component" value="Unplaced"/>
</dbReference>
<organism evidence="1 2">
    <name type="scientific">Macrostomum lignano</name>
    <dbReference type="NCBI Taxonomy" id="282301"/>
    <lineage>
        <taxon>Eukaryota</taxon>
        <taxon>Metazoa</taxon>
        <taxon>Spiralia</taxon>
        <taxon>Lophotrochozoa</taxon>
        <taxon>Platyhelminthes</taxon>
        <taxon>Rhabditophora</taxon>
        <taxon>Macrostomorpha</taxon>
        <taxon>Macrostomida</taxon>
        <taxon>Macrostomidae</taxon>
        <taxon>Macrostomum</taxon>
    </lineage>
</organism>
<evidence type="ECO:0000313" key="1">
    <source>
        <dbReference type="Proteomes" id="UP000095280"/>
    </source>
</evidence>
<sequence length="117" mass="13659">MFLNTAMLVCGLALAFLMVTQTSARVANGEDSQALELKRGKRMAPGRILMSEYPAPSTEEVYYYWPESKRAPNVFRWGKRANVFRWGKRANVFRWGKRDDTVHMPFRFGRETDEVEY</sequence>
<keyword evidence="1" id="KW-1185">Reference proteome</keyword>
<proteinExistence type="predicted"/>
<accession>A0A1I8G2F4</accession>
<reference evidence="2" key="1">
    <citation type="submission" date="2016-11" db="UniProtKB">
        <authorList>
            <consortium name="WormBaseParasite"/>
        </authorList>
    </citation>
    <scope>IDENTIFICATION</scope>
</reference>
<dbReference type="WBParaSite" id="maker-uti_cns_0000590-snap-gene-1.7-mRNA-1">
    <property type="protein sequence ID" value="maker-uti_cns_0000590-snap-gene-1.7-mRNA-1"/>
    <property type="gene ID" value="maker-uti_cns_0000590-snap-gene-1.7"/>
</dbReference>
<protein>
    <submittedName>
        <fullName evidence="2">FMRFamide-related neuropeptides</fullName>
    </submittedName>
</protein>
<evidence type="ECO:0000313" key="2">
    <source>
        <dbReference type="WBParaSite" id="maker-uti_cns_0000590-snap-gene-1.7-mRNA-1"/>
    </source>
</evidence>
<name>A0A1I8G2F4_9PLAT</name>